<reference evidence="1 2" key="1">
    <citation type="submission" date="2020-03" db="EMBL/GenBank/DDBJ databases">
        <authorList>
            <person name="Wang L."/>
            <person name="He N."/>
            <person name="Li Y."/>
            <person name="Fang Y."/>
            <person name="Zhang F."/>
        </authorList>
    </citation>
    <scope>NUCLEOTIDE SEQUENCE [LARGE SCALE GENOMIC DNA]</scope>
    <source>
        <strain evidence="1 2">36D10-4-7</strain>
    </source>
</reference>
<protein>
    <submittedName>
        <fullName evidence="1">Uncharacterized protein</fullName>
    </submittedName>
</protein>
<accession>A0ABX1CWL2</accession>
<proteinExistence type="predicted"/>
<comment type="caution">
    <text evidence="1">The sequence shown here is derived from an EMBL/GenBank/DDBJ whole genome shotgun (WGS) entry which is preliminary data.</text>
</comment>
<name>A0ABX1CWL2_9SPHN</name>
<keyword evidence="2" id="KW-1185">Reference proteome</keyword>
<evidence type="ECO:0000313" key="1">
    <source>
        <dbReference type="EMBL" id="NJR80327.1"/>
    </source>
</evidence>
<sequence length="334" mass="37982">MFSSGLFDAYDPADLPIDQDIVLMDERYLAEWEHAWLLNDALDQDDCGPGPEPSPYEVGYVMPASVIRQLTHGLEISWYPDTHQRFHELKIVLPLTEIVQCVEVHKYGGKPTVFVRGEWLERVHLQNNSLFAMIDVVAMGDELQNGRIEKRSLVELRDRLDILAAEHADISFISFADSLLLKTNWTVGMFDKGAYTYAPEKLIHLFDEIRQIFRDTLGLGVYAVFASGSNEYYDDALLHTSKSGNHICLNSLGLPFAQIMLIDEAARRAIRDGAHRAHELYMDADFFRSLDIKDYVTRRKIPRAPYKPKLSGSDGEYFYTDYADLAALLPATTP</sequence>
<gene>
    <name evidence="1" type="ORF">HBH26_17235</name>
</gene>
<organism evidence="1 2">
    <name type="scientific">Sphingomonas corticis</name>
    <dbReference type="NCBI Taxonomy" id="2722791"/>
    <lineage>
        <taxon>Bacteria</taxon>
        <taxon>Pseudomonadati</taxon>
        <taxon>Pseudomonadota</taxon>
        <taxon>Alphaproteobacteria</taxon>
        <taxon>Sphingomonadales</taxon>
        <taxon>Sphingomonadaceae</taxon>
        <taxon>Sphingomonas</taxon>
    </lineage>
</organism>
<dbReference type="EMBL" id="JAAVJH010000015">
    <property type="protein sequence ID" value="NJR80327.1"/>
    <property type="molecule type" value="Genomic_DNA"/>
</dbReference>
<evidence type="ECO:0000313" key="2">
    <source>
        <dbReference type="Proteomes" id="UP000732399"/>
    </source>
</evidence>
<dbReference type="RefSeq" id="WP_168135880.1">
    <property type="nucleotide sequence ID" value="NZ_JAAVJH010000015.1"/>
</dbReference>
<dbReference type="Proteomes" id="UP000732399">
    <property type="component" value="Unassembled WGS sequence"/>
</dbReference>